<feature type="region of interest" description="Disordered" evidence="3">
    <location>
        <begin position="241"/>
        <end position="261"/>
    </location>
</feature>
<dbReference type="InterPro" id="IPR005467">
    <property type="entry name" value="His_kinase_dom"/>
</dbReference>
<dbReference type="SUPFAM" id="SSF55874">
    <property type="entry name" value="ATPase domain of HSP90 chaperone/DNA topoisomerase II/histidine kinase"/>
    <property type="match status" value="1"/>
</dbReference>
<evidence type="ECO:0000259" key="4">
    <source>
        <dbReference type="PROSITE" id="PS50109"/>
    </source>
</evidence>
<organism evidence="5 6">
    <name type="scientific">Paludisphaera borealis</name>
    <dbReference type="NCBI Taxonomy" id="1387353"/>
    <lineage>
        <taxon>Bacteria</taxon>
        <taxon>Pseudomonadati</taxon>
        <taxon>Planctomycetota</taxon>
        <taxon>Planctomycetia</taxon>
        <taxon>Isosphaerales</taxon>
        <taxon>Isosphaeraceae</taxon>
        <taxon>Paludisphaera</taxon>
    </lineage>
</organism>
<dbReference type="Proteomes" id="UP000186309">
    <property type="component" value="Chromosome"/>
</dbReference>
<gene>
    <name evidence="5" type="primary">kinA_2</name>
    <name evidence="5" type="ORF">BSF38_05557</name>
</gene>
<name>A0A1U7CYL6_9BACT</name>
<dbReference type="EC" id="2.7.13.3" evidence="2"/>
<proteinExistence type="predicted"/>
<dbReference type="PANTHER" id="PTHR43065">
    <property type="entry name" value="SENSOR HISTIDINE KINASE"/>
    <property type="match status" value="1"/>
</dbReference>
<evidence type="ECO:0000256" key="3">
    <source>
        <dbReference type="SAM" id="MobiDB-lite"/>
    </source>
</evidence>
<keyword evidence="5" id="KW-0418">Kinase</keyword>
<dbReference type="Pfam" id="PF02518">
    <property type="entry name" value="HATPase_c"/>
    <property type="match status" value="1"/>
</dbReference>
<dbReference type="PANTHER" id="PTHR43065:SF42">
    <property type="entry name" value="TWO-COMPONENT SENSOR PPRA"/>
    <property type="match status" value="1"/>
</dbReference>
<dbReference type="PROSITE" id="PS50109">
    <property type="entry name" value="HIS_KIN"/>
    <property type="match status" value="1"/>
</dbReference>
<feature type="domain" description="Histidine kinase" evidence="4">
    <location>
        <begin position="27"/>
        <end position="246"/>
    </location>
</feature>
<evidence type="ECO:0000256" key="1">
    <source>
        <dbReference type="ARBA" id="ARBA00000085"/>
    </source>
</evidence>
<dbReference type="RefSeq" id="WP_076350266.1">
    <property type="nucleotide sequence ID" value="NZ_CP019082.1"/>
</dbReference>
<dbReference type="OrthoDB" id="263016at2"/>
<evidence type="ECO:0000256" key="2">
    <source>
        <dbReference type="ARBA" id="ARBA00012438"/>
    </source>
</evidence>
<protein>
    <recommendedName>
        <fullName evidence="2">histidine kinase</fullName>
        <ecNumber evidence="2">2.7.13.3</ecNumber>
    </recommendedName>
</protein>
<dbReference type="STRING" id="1387353.BSF38_05557"/>
<dbReference type="EMBL" id="CP019082">
    <property type="protein sequence ID" value="APW63969.1"/>
    <property type="molecule type" value="Genomic_DNA"/>
</dbReference>
<dbReference type="PRINTS" id="PR00344">
    <property type="entry name" value="BCTRLSENSOR"/>
</dbReference>
<evidence type="ECO:0000313" key="5">
    <source>
        <dbReference type="EMBL" id="APW63969.1"/>
    </source>
</evidence>
<keyword evidence="5" id="KW-0808">Transferase</keyword>
<dbReference type="SMART" id="SM00387">
    <property type="entry name" value="HATPase_c"/>
    <property type="match status" value="1"/>
</dbReference>
<dbReference type="GO" id="GO:0004673">
    <property type="term" value="F:protein histidine kinase activity"/>
    <property type="evidence" value="ECO:0007669"/>
    <property type="project" value="UniProtKB-EC"/>
</dbReference>
<sequence length="261" mass="28195">MLDSTTCEPEKLDEPDPYLVLGHLSSTVVHHVINYFSSIVSQAEILKTLAVAAGVEQAEAVTRTDAIIKAALDGSTLARGLAEFSRRATAFTVVPGEADDDLVDLNQLVSERIADQKRRCGSNTEWIVNLAAAAKLRGEASHLRIMLDRLLENARESLPAEGGVVTVSTLVDPMEWLVLEIRDTGSGMEAEVLEHALEPFFSTKTGHQGLGLVLARGIWRRHRGAFSIETTPGHGTLVRLSCPPSGPRPPQNVQPRPVGAK</sequence>
<keyword evidence="6" id="KW-1185">Reference proteome</keyword>
<dbReference type="InterPro" id="IPR036890">
    <property type="entry name" value="HATPase_C_sf"/>
</dbReference>
<accession>A0A1U7CYL6</accession>
<dbReference type="InterPro" id="IPR003594">
    <property type="entry name" value="HATPase_dom"/>
</dbReference>
<evidence type="ECO:0000313" key="6">
    <source>
        <dbReference type="Proteomes" id="UP000186309"/>
    </source>
</evidence>
<dbReference type="InterPro" id="IPR004358">
    <property type="entry name" value="Sig_transdc_His_kin-like_C"/>
</dbReference>
<dbReference type="AlphaFoldDB" id="A0A1U7CYL6"/>
<reference evidence="6" key="1">
    <citation type="submission" date="2016-12" db="EMBL/GenBank/DDBJ databases">
        <title>Comparative genomics of four Isosphaeraceae planctomycetes: a common pool of plasmids and glycoside hydrolase genes.</title>
        <authorList>
            <person name="Ivanova A."/>
        </authorList>
    </citation>
    <scope>NUCLEOTIDE SEQUENCE [LARGE SCALE GENOMIC DNA]</scope>
    <source>
        <strain evidence="6">PX4</strain>
    </source>
</reference>
<comment type="catalytic activity">
    <reaction evidence="1">
        <text>ATP + protein L-histidine = ADP + protein N-phospho-L-histidine.</text>
        <dbReference type="EC" id="2.7.13.3"/>
    </reaction>
</comment>
<dbReference type="Gene3D" id="3.30.565.10">
    <property type="entry name" value="Histidine kinase-like ATPase, C-terminal domain"/>
    <property type="match status" value="1"/>
</dbReference>
<dbReference type="KEGG" id="pbor:BSF38_05557"/>